<dbReference type="PANTHER" id="PTHR33165">
    <property type="entry name" value="F-BOX DOMAIN CONTAINING PROTEIN-LIKE-RELATED"/>
    <property type="match status" value="1"/>
</dbReference>
<keyword evidence="1" id="KW-0812">Transmembrane</keyword>
<evidence type="ECO:0000256" key="1">
    <source>
        <dbReference type="SAM" id="Phobius"/>
    </source>
</evidence>
<gene>
    <name evidence="3" type="ORF">BAE44_0018886</name>
</gene>
<organism evidence="3 4">
    <name type="scientific">Dichanthelium oligosanthes</name>
    <dbReference type="NCBI Taxonomy" id="888268"/>
    <lineage>
        <taxon>Eukaryota</taxon>
        <taxon>Viridiplantae</taxon>
        <taxon>Streptophyta</taxon>
        <taxon>Embryophyta</taxon>
        <taxon>Tracheophyta</taxon>
        <taxon>Spermatophyta</taxon>
        <taxon>Magnoliopsida</taxon>
        <taxon>Liliopsida</taxon>
        <taxon>Poales</taxon>
        <taxon>Poaceae</taxon>
        <taxon>PACMAD clade</taxon>
        <taxon>Panicoideae</taxon>
        <taxon>Panicodae</taxon>
        <taxon>Paniceae</taxon>
        <taxon>Dichantheliinae</taxon>
        <taxon>Dichanthelium</taxon>
    </lineage>
</organism>
<dbReference type="OrthoDB" id="604128at2759"/>
<dbReference type="Pfam" id="PF03478">
    <property type="entry name" value="Beta-prop_KIB1-4"/>
    <property type="match status" value="1"/>
</dbReference>
<reference evidence="3 4" key="1">
    <citation type="submission" date="2016-09" db="EMBL/GenBank/DDBJ databases">
        <title>The draft genome of Dichanthelium oligosanthes: A C3 panicoid grass species.</title>
        <authorList>
            <person name="Studer A.J."/>
            <person name="Schnable J.C."/>
            <person name="Brutnell T.P."/>
        </authorList>
    </citation>
    <scope>NUCLEOTIDE SEQUENCE [LARGE SCALE GENOMIC DNA]</scope>
    <source>
        <strain evidence="4">cv. Kellogg 1175</strain>
        <tissue evidence="3">Leaf</tissue>
    </source>
</reference>
<keyword evidence="1" id="KW-1133">Transmembrane helix</keyword>
<protein>
    <recommendedName>
        <fullName evidence="2">KIB1-4 beta-propeller domain-containing protein</fullName>
    </recommendedName>
</protein>
<evidence type="ECO:0000313" key="3">
    <source>
        <dbReference type="EMBL" id="OEL20093.1"/>
    </source>
</evidence>
<keyword evidence="1" id="KW-0472">Membrane</keyword>
<keyword evidence="4" id="KW-1185">Reference proteome</keyword>
<evidence type="ECO:0000259" key="2">
    <source>
        <dbReference type="Pfam" id="PF03478"/>
    </source>
</evidence>
<dbReference type="PANTHER" id="PTHR33165:SF72">
    <property type="entry name" value="F-BOX DOMAIN-CONTAINING PROTEIN"/>
    <property type="match status" value="1"/>
</dbReference>
<dbReference type="EMBL" id="LWDX02051808">
    <property type="protein sequence ID" value="OEL20093.1"/>
    <property type="molecule type" value="Genomic_DNA"/>
</dbReference>
<dbReference type="AlphaFoldDB" id="A0A1E5V4L4"/>
<comment type="caution">
    <text evidence="3">The sequence shown here is derived from an EMBL/GenBank/DDBJ whole genome shotgun (WGS) entry which is preliminary data.</text>
</comment>
<accession>A0A1E5V4L4</accession>
<name>A0A1E5V4L4_9POAL</name>
<feature type="domain" description="KIB1-4 beta-propeller" evidence="2">
    <location>
        <begin position="120"/>
        <end position="289"/>
    </location>
</feature>
<proteinExistence type="predicted"/>
<feature type="transmembrane region" description="Helical" evidence="1">
    <location>
        <begin position="188"/>
        <end position="209"/>
    </location>
</feature>
<evidence type="ECO:0000313" key="4">
    <source>
        <dbReference type="Proteomes" id="UP000095767"/>
    </source>
</evidence>
<dbReference type="Proteomes" id="UP000095767">
    <property type="component" value="Unassembled WGS sequence"/>
</dbReference>
<dbReference type="InterPro" id="IPR005174">
    <property type="entry name" value="KIB1-4_b-propeller"/>
</dbReference>
<sequence>MGRGSCTENCWRHRCRVASARPPPSTRLSPAAAAPEERDWTSLHPDITRLIAERLLDEDVIEYIVFRAVCTHWRSSTPSPRDPTLADRRFHPRGWVALCDGTGVRPVDDEAITFFHTSFGRVRRLHLWKLQGQRIVGFTDGLILLLDTGTAVVRVFHPFTRVLVQLPNLARFFHLVLSKQASFKMDTFVWLNAAACVASPSSIAVVVWFPNMPIVICAEPSSKNWVILHSHIQFTNTLPFNGRLYGVTRAGRQLVQAYPLHKHVDPVVAELPKDLGHPRNCCYYLVESRSHGCGIRHLEETPVPLHSSR</sequence>